<evidence type="ECO:0000256" key="1">
    <source>
        <dbReference type="ARBA" id="ARBA00022630"/>
    </source>
</evidence>
<dbReference type="PRINTS" id="PR00368">
    <property type="entry name" value="FADPNR"/>
</dbReference>
<keyword evidence="2" id="KW-0274">FAD</keyword>
<feature type="domain" description="FAD/NAD(P)-binding" evidence="6">
    <location>
        <begin position="9"/>
        <end position="293"/>
    </location>
</feature>
<evidence type="ECO:0000256" key="2">
    <source>
        <dbReference type="ARBA" id="ARBA00022827"/>
    </source>
</evidence>
<keyword evidence="4" id="KW-1015">Disulfide bond</keyword>
<dbReference type="GO" id="GO:0005737">
    <property type="term" value="C:cytoplasm"/>
    <property type="evidence" value="ECO:0007669"/>
    <property type="project" value="InterPro"/>
</dbReference>
<evidence type="ECO:0000256" key="5">
    <source>
        <dbReference type="ARBA" id="ARBA00023284"/>
    </source>
</evidence>
<name>A0A6C0LW62_9ZZZZ</name>
<evidence type="ECO:0000259" key="6">
    <source>
        <dbReference type="Pfam" id="PF07992"/>
    </source>
</evidence>
<evidence type="ECO:0000256" key="3">
    <source>
        <dbReference type="ARBA" id="ARBA00023002"/>
    </source>
</evidence>
<dbReference type="InterPro" id="IPR050097">
    <property type="entry name" value="Ferredoxin-NADP_redctase_2"/>
</dbReference>
<keyword evidence="3" id="KW-0560">Oxidoreductase</keyword>
<dbReference type="PROSITE" id="PS00573">
    <property type="entry name" value="PYRIDINE_REDOX_2"/>
    <property type="match status" value="1"/>
</dbReference>
<dbReference type="NCBIfam" id="TIGR01292">
    <property type="entry name" value="TRX_reduct"/>
    <property type="match status" value="1"/>
</dbReference>
<sequence length="309" mass="33461">MTTRKVTHKVIIIGSGPAGYTAAIYASRAMLNPIMITGPSNGGQLVTTTDVENFPGYPSGILGPELMNDLEEQAKRFGTKILCDYVKSINTETTPFEILCSDKTFYSNSVIIATGAEARWLGAKGEKILRSNGVSTCATCDGAFFKGEELLVIGGGDSAMEEAIFLTRYASKVTIVHRRDVFKASKIMLDRARNNPNIIWKTNVSVKEWITKDSVLTGALLDNDETINCGGAFIAIGHDPSTKFLKGVLELDDEGYIVHSKNTMSSVPGIFACGDVCVSSRRYKQAVTASGEGCKAAMDCEKWLEEKNL</sequence>
<dbReference type="EMBL" id="MN740575">
    <property type="protein sequence ID" value="QHU34610.1"/>
    <property type="molecule type" value="Genomic_DNA"/>
</dbReference>
<dbReference type="PANTHER" id="PTHR48105">
    <property type="entry name" value="THIOREDOXIN REDUCTASE 1-RELATED-RELATED"/>
    <property type="match status" value="1"/>
</dbReference>
<dbReference type="GO" id="GO:0004791">
    <property type="term" value="F:thioredoxin-disulfide reductase (NADPH) activity"/>
    <property type="evidence" value="ECO:0007669"/>
    <property type="project" value="InterPro"/>
</dbReference>
<proteinExistence type="predicted"/>
<dbReference type="InterPro" id="IPR005982">
    <property type="entry name" value="Thioredox_Rdtase"/>
</dbReference>
<dbReference type="AlphaFoldDB" id="A0A6C0LW62"/>
<dbReference type="InterPro" id="IPR008255">
    <property type="entry name" value="Pyr_nucl-diS_OxRdtase_2_AS"/>
</dbReference>
<dbReference type="InterPro" id="IPR036188">
    <property type="entry name" value="FAD/NAD-bd_sf"/>
</dbReference>
<dbReference type="InterPro" id="IPR023753">
    <property type="entry name" value="FAD/NAD-binding_dom"/>
</dbReference>
<accession>A0A6C0LW62</accession>
<evidence type="ECO:0000256" key="4">
    <source>
        <dbReference type="ARBA" id="ARBA00023157"/>
    </source>
</evidence>
<reference evidence="7" key="1">
    <citation type="journal article" date="2020" name="Nature">
        <title>Giant virus diversity and host interactions through global metagenomics.</title>
        <authorList>
            <person name="Schulz F."/>
            <person name="Roux S."/>
            <person name="Paez-Espino D."/>
            <person name="Jungbluth S."/>
            <person name="Walsh D.A."/>
            <person name="Denef V.J."/>
            <person name="McMahon K.D."/>
            <person name="Konstantinidis K.T."/>
            <person name="Eloe-Fadrosh E.A."/>
            <person name="Kyrpides N.C."/>
            <person name="Woyke T."/>
        </authorList>
    </citation>
    <scope>NUCLEOTIDE SEQUENCE</scope>
    <source>
        <strain evidence="7">GVMAG-S-1016713-169</strain>
    </source>
</reference>
<dbReference type="SUPFAM" id="SSF51905">
    <property type="entry name" value="FAD/NAD(P)-binding domain"/>
    <property type="match status" value="1"/>
</dbReference>
<dbReference type="Gene3D" id="3.50.50.60">
    <property type="entry name" value="FAD/NAD(P)-binding domain"/>
    <property type="match status" value="2"/>
</dbReference>
<dbReference type="Pfam" id="PF07992">
    <property type="entry name" value="Pyr_redox_2"/>
    <property type="match status" value="1"/>
</dbReference>
<evidence type="ECO:0000313" key="7">
    <source>
        <dbReference type="EMBL" id="QHU34610.1"/>
    </source>
</evidence>
<dbReference type="GO" id="GO:0019430">
    <property type="term" value="P:removal of superoxide radicals"/>
    <property type="evidence" value="ECO:0007669"/>
    <property type="project" value="InterPro"/>
</dbReference>
<keyword evidence="1" id="KW-0285">Flavoprotein</keyword>
<keyword evidence="5" id="KW-0676">Redox-active center</keyword>
<protein>
    <recommendedName>
        <fullName evidence="6">FAD/NAD(P)-binding domain-containing protein</fullName>
    </recommendedName>
</protein>
<organism evidence="7">
    <name type="scientific">viral metagenome</name>
    <dbReference type="NCBI Taxonomy" id="1070528"/>
    <lineage>
        <taxon>unclassified sequences</taxon>
        <taxon>metagenomes</taxon>
        <taxon>organismal metagenomes</taxon>
    </lineage>
</organism>
<dbReference type="PRINTS" id="PR00469">
    <property type="entry name" value="PNDRDTASEII"/>
</dbReference>